<dbReference type="InterPro" id="IPR036805">
    <property type="entry name" value="Tscrpt_elong_fac_GreA/B_N_sf"/>
</dbReference>
<dbReference type="PIRSF" id="PIRSF006092">
    <property type="entry name" value="GreA_GreB"/>
    <property type="match status" value="1"/>
</dbReference>
<feature type="domain" description="Transcription elongation factor GreA/GreB N-terminal" evidence="11">
    <location>
        <begin position="6"/>
        <end position="76"/>
    </location>
</feature>
<dbReference type="GO" id="GO:0032784">
    <property type="term" value="P:regulation of DNA-templated transcription elongation"/>
    <property type="evidence" value="ECO:0007669"/>
    <property type="project" value="UniProtKB-UniRule"/>
</dbReference>
<dbReference type="GO" id="GO:0070063">
    <property type="term" value="F:RNA polymerase binding"/>
    <property type="evidence" value="ECO:0007669"/>
    <property type="project" value="InterPro"/>
</dbReference>
<dbReference type="FunFam" id="1.10.287.180:FF:000001">
    <property type="entry name" value="Transcription elongation factor GreA"/>
    <property type="match status" value="1"/>
</dbReference>
<keyword evidence="4 8" id="KW-0238">DNA-binding</keyword>
<dbReference type="Gene3D" id="1.10.287.180">
    <property type="entry name" value="Transcription elongation factor, GreA/GreB, N-terminal domain"/>
    <property type="match status" value="1"/>
</dbReference>
<dbReference type="InterPro" id="IPR023459">
    <property type="entry name" value="Tscrpt_elong_fac_GreA/B_fam"/>
</dbReference>
<dbReference type="PANTHER" id="PTHR30437">
    <property type="entry name" value="TRANSCRIPTION ELONGATION FACTOR GREA"/>
    <property type="match status" value="1"/>
</dbReference>
<comment type="caution">
    <text evidence="12">The sequence shown here is derived from an EMBL/GenBank/DDBJ whole genome shotgun (WGS) entry which is preliminary data.</text>
</comment>
<sequence length="162" mass="18181">MTEQKIPMTPAGYAKLRAELKQIKEVDRPENVRDIETALGHGDLRENAEYHAAKERQAQLDGRMRYLESRIGMAQVIDPETVKENKVTFGATVTMLDVENDQKVVYQIVGEDESDATHGKISLGAPIARAMLGKRVGDEVLVKLPKGDREYEVVRIEYKAIS</sequence>
<dbReference type="FunFam" id="3.10.50.30:FF:000001">
    <property type="entry name" value="Transcription elongation factor GreA"/>
    <property type="match status" value="1"/>
</dbReference>
<proteinExistence type="inferred from homology"/>
<evidence type="ECO:0000256" key="1">
    <source>
        <dbReference type="ARBA" id="ARBA00008213"/>
    </source>
</evidence>
<dbReference type="NCBIfam" id="NF001264">
    <property type="entry name" value="PRK00226.1-5"/>
    <property type="match status" value="1"/>
</dbReference>
<dbReference type="SUPFAM" id="SSF54534">
    <property type="entry name" value="FKBP-like"/>
    <property type="match status" value="1"/>
</dbReference>
<dbReference type="PROSITE" id="PS00829">
    <property type="entry name" value="GREAB_1"/>
    <property type="match status" value="1"/>
</dbReference>
<evidence type="ECO:0000256" key="2">
    <source>
        <dbReference type="ARBA" id="ARBA00013729"/>
    </source>
</evidence>
<feature type="domain" description="Transcription elongation factor GreA/GreB C-terminal" evidence="10">
    <location>
        <begin position="84"/>
        <end position="158"/>
    </location>
</feature>
<dbReference type="InterPro" id="IPR028624">
    <property type="entry name" value="Tscrpt_elong_fac_GreA/B"/>
</dbReference>
<comment type="similarity">
    <text evidence="1 8 9">Belongs to the GreA/GreB family.</text>
</comment>
<dbReference type="GO" id="GO:0006354">
    <property type="term" value="P:DNA-templated transcription elongation"/>
    <property type="evidence" value="ECO:0007669"/>
    <property type="project" value="TreeGrafter"/>
</dbReference>
<organism evidence="12 13">
    <name type="scientific">Nannocystis pusilla</name>
    <dbReference type="NCBI Taxonomy" id="889268"/>
    <lineage>
        <taxon>Bacteria</taxon>
        <taxon>Pseudomonadati</taxon>
        <taxon>Myxococcota</taxon>
        <taxon>Polyangia</taxon>
        <taxon>Nannocystales</taxon>
        <taxon>Nannocystaceae</taxon>
        <taxon>Nannocystis</taxon>
    </lineage>
</organism>
<dbReference type="EMBL" id="JAPNKE010000002">
    <property type="protein sequence ID" value="MCY1006828.1"/>
    <property type="molecule type" value="Genomic_DNA"/>
</dbReference>
<dbReference type="NCBIfam" id="NF001261">
    <property type="entry name" value="PRK00226.1-2"/>
    <property type="match status" value="1"/>
</dbReference>
<evidence type="ECO:0000259" key="11">
    <source>
        <dbReference type="Pfam" id="PF03449"/>
    </source>
</evidence>
<evidence type="ECO:0000256" key="9">
    <source>
        <dbReference type="RuleBase" id="RU000556"/>
    </source>
</evidence>
<keyword evidence="12" id="KW-0251">Elongation factor</keyword>
<dbReference type="NCBIfam" id="TIGR01462">
    <property type="entry name" value="greA"/>
    <property type="match status" value="1"/>
</dbReference>
<evidence type="ECO:0000259" key="10">
    <source>
        <dbReference type="Pfam" id="PF01272"/>
    </source>
</evidence>
<dbReference type="AlphaFoldDB" id="A0A9X3EWE7"/>
<name>A0A9X3EWE7_9BACT</name>
<dbReference type="SUPFAM" id="SSF46557">
    <property type="entry name" value="GreA transcript cleavage protein, N-terminal domain"/>
    <property type="match status" value="1"/>
</dbReference>
<evidence type="ECO:0000256" key="3">
    <source>
        <dbReference type="ARBA" id="ARBA00023015"/>
    </source>
</evidence>
<evidence type="ECO:0000256" key="6">
    <source>
        <dbReference type="ARBA" id="ARBA00024916"/>
    </source>
</evidence>
<evidence type="ECO:0000313" key="13">
    <source>
        <dbReference type="Proteomes" id="UP001150924"/>
    </source>
</evidence>
<dbReference type="GO" id="GO:0003677">
    <property type="term" value="F:DNA binding"/>
    <property type="evidence" value="ECO:0007669"/>
    <property type="project" value="UniProtKB-UniRule"/>
</dbReference>
<reference evidence="12" key="1">
    <citation type="submission" date="2022-11" db="EMBL/GenBank/DDBJ databases">
        <title>Minimal conservation of predation-associated metabolite biosynthetic gene clusters underscores biosynthetic potential of Myxococcota including descriptions for ten novel species: Archangium lansinium sp. nov., Myxococcus landrumus sp. nov., Nannocystis bai.</title>
        <authorList>
            <person name="Ahearne A."/>
            <person name="Stevens C."/>
            <person name="Phillips K."/>
        </authorList>
    </citation>
    <scope>NUCLEOTIDE SEQUENCE</scope>
    <source>
        <strain evidence="12">Na p29</strain>
    </source>
</reference>
<protein>
    <recommendedName>
        <fullName evidence="2 8">Transcription elongation factor GreA</fullName>
    </recommendedName>
    <alternativeName>
        <fullName evidence="7 8">Transcript cleavage factor GreA</fullName>
    </alternativeName>
</protein>
<dbReference type="HAMAP" id="MF_00105">
    <property type="entry name" value="GreA_GreB"/>
    <property type="match status" value="1"/>
</dbReference>
<dbReference type="InterPro" id="IPR018151">
    <property type="entry name" value="TF_GreA/GreB_CS"/>
</dbReference>
<comment type="function">
    <text evidence="6 8 9">Necessary for efficient RNA polymerase transcription elongation past template-encoded arresting sites. The arresting sites in DNA have the property of trapping a certain fraction of elongating RNA polymerases that pass through, resulting in locked ternary complexes. Cleavage of the nascent transcript by cleavage factors such as GreA or GreB allows the resumption of elongation from the new 3'terminus. GreA releases sequences of 2 to 3 nucleotides.</text>
</comment>
<dbReference type="Pfam" id="PF03449">
    <property type="entry name" value="GreA_GreB_N"/>
    <property type="match status" value="1"/>
</dbReference>
<keyword evidence="12" id="KW-0648">Protein biosynthesis</keyword>
<keyword evidence="3 8" id="KW-0805">Transcription regulation</keyword>
<evidence type="ECO:0000256" key="4">
    <source>
        <dbReference type="ARBA" id="ARBA00023125"/>
    </source>
</evidence>
<accession>A0A9X3EWE7</accession>
<keyword evidence="5 8" id="KW-0804">Transcription</keyword>
<evidence type="ECO:0000256" key="5">
    <source>
        <dbReference type="ARBA" id="ARBA00023163"/>
    </source>
</evidence>
<dbReference type="InterPro" id="IPR036953">
    <property type="entry name" value="GreA/GreB_C_sf"/>
</dbReference>
<dbReference type="GO" id="GO:0003746">
    <property type="term" value="F:translation elongation factor activity"/>
    <property type="evidence" value="ECO:0007669"/>
    <property type="project" value="UniProtKB-KW"/>
</dbReference>
<keyword evidence="13" id="KW-1185">Reference proteome</keyword>
<dbReference type="Gene3D" id="3.10.50.30">
    <property type="entry name" value="Transcription elongation factor, GreA/GreB, C-terminal domain"/>
    <property type="match status" value="1"/>
</dbReference>
<dbReference type="PANTHER" id="PTHR30437:SF4">
    <property type="entry name" value="TRANSCRIPTION ELONGATION FACTOR GREA"/>
    <property type="match status" value="1"/>
</dbReference>
<dbReference type="InterPro" id="IPR001437">
    <property type="entry name" value="Tscrpt_elong_fac_GreA/B_C"/>
</dbReference>
<evidence type="ECO:0000256" key="8">
    <source>
        <dbReference type="HAMAP-Rule" id="MF_00105"/>
    </source>
</evidence>
<evidence type="ECO:0000313" key="12">
    <source>
        <dbReference type="EMBL" id="MCY1006828.1"/>
    </source>
</evidence>
<dbReference type="Pfam" id="PF01272">
    <property type="entry name" value="GreA_GreB"/>
    <property type="match status" value="1"/>
</dbReference>
<dbReference type="RefSeq" id="WP_267769233.1">
    <property type="nucleotide sequence ID" value="NZ_JAPNKE010000002.1"/>
</dbReference>
<gene>
    <name evidence="8 12" type="primary">greA</name>
    <name evidence="12" type="ORF">OV079_14955</name>
</gene>
<dbReference type="InterPro" id="IPR006359">
    <property type="entry name" value="Tscrpt_elong_fac_GreA"/>
</dbReference>
<dbReference type="InterPro" id="IPR022691">
    <property type="entry name" value="Tscrpt_elong_fac_GreA/B_N"/>
</dbReference>
<dbReference type="Proteomes" id="UP001150924">
    <property type="component" value="Unassembled WGS sequence"/>
</dbReference>
<evidence type="ECO:0000256" key="7">
    <source>
        <dbReference type="ARBA" id="ARBA00030776"/>
    </source>
</evidence>
<dbReference type="NCBIfam" id="NF001263">
    <property type="entry name" value="PRK00226.1-4"/>
    <property type="match status" value="1"/>
</dbReference>